<dbReference type="EC" id="1.1.5.3" evidence="10"/>
<dbReference type="GO" id="GO:0004368">
    <property type="term" value="F:glycerol-3-phosphate dehydrogenase (quinone) activity"/>
    <property type="evidence" value="ECO:0007669"/>
    <property type="project" value="UniProtKB-EC"/>
</dbReference>
<evidence type="ECO:0000256" key="1">
    <source>
        <dbReference type="ARBA" id="ARBA00001974"/>
    </source>
</evidence>
<keyword evidence="4" id="KW-0319">Glycerol metabolism</keyword>
<keyword evidence="3" id="KW-0285">Flavoprotein</keyword>
<dbReference type="PRINTS" id="PR01001">
    <property type="entry name" value="FADG3PDH"/>
</dbReference>
<evidence type="ECO:0000256" key="3">
    <source>
        <dbReference type="ARBA" id="ARBA00022630"/>
    </source>
</evidence>
<dbReference type="Pfam" id="PF16901">
    <property type="entry name" value="DAO_C"/>
    <property type="match status" value="1"/>
</dbReference>
<gene>
    <name evidence="10" type="ORF">MNBD_BACTEROID04-570</name>
</gene>
<feature type="transmembrane region" description="Helical" evidence="7">
    <location>
        <begin position="106"/>
        <end position="130"/>
    </location>
</feature>
<comment type="similarity">
    <text evidence="2">Belongs to the FAD-dependent glycerol-3-phosphate dehydrogenase family.</text>
</comment>
<dbReference type="InterPro" id="IPR000447">
    <property type="entry name" value="G3P_DH_FAD-dep"/>
</dbReference>
<dbReference type="SUPFAM" id="SSF54373">
    <property type="entry name" value="FAD-linked reductases, C-terminal domain"/>
    <property type="match status" value="1"/>
</dbReference>
<evidence type="ECO:0000256" key="5">
    <source>
        <dbReference type="ARBA" id="ARBA00022827"/>
    </source>
</evidence>
<dbReference type="InterPro" id="IPR006076">
    <property type="entry name" value="FAD-dep_OxRdtase"/>
</dbReference>
<evidence type="ECO:0000259" key="9">
    <source>
        <dbReference type="Pfam" id="PF16901"/>
    </source>
</evidence>
<name>A0A3B0U7D3_9ZZZZ</name>
<dbReference type="Gene3D" id="3.30.9.10">
    <property type="entry name" value="D-Amino Acid Oxidase, subunit A, domain 2"/>
    <property type="match status" value="1"/>
</dbReference>
<reference evidence="10" key="1">
    <citation type="submission" date="2018-06" db="EMBL/GenBank/DDBJ databases">
        <authorList>
            <person name="Zhirakovskaya E."/>
        </authorList>
    </citation>
    <scope>NUCLEOTIDE SEQUENCE</scope>
</reference>
<evidence type="ECO:0000256" key="7">
    <source>
        <dbReference type="SAM" id="Phobius"/>
    </source>
</evidence>
<evidence type="ECO:0000256" key="4">
    <source>
        <dbReference type="ARBA" id="ARBA00022798"/>
    </source>
</evidence>
<keyword evidence="7" id="KW-0812">Transmembrane</keyword>
<evidence type="ECO:0000259" key="8">
    <source>
        <dbReference type="Pfam" id="PF01266"/>
    </source>
</evidence>
<dbReference type="AlphaFoldDB" id="A0A3B0U7D3"/>
<evidence type="ECO:0000256" key="2">
    <source>
        <dbReference type="ARBA" id="ARBA00007330"/>
    </source>
</evidence>
<dbReference type="PANTHER" id="PTHR11985">
    <property type="entry name" value="GLYCEROL-3-PHOSPHATE DEHYDROGENASE"/>
    <property type="match status" value="1"/>
</dbReference>
<sequence>MINRGNLIEEISKQEVIWDVVVIGGGASGLGIAIEAVTRGYKTLLLEQFDFTKGTSSRSTKLVHGGVRYLAQGNISLVLESLRERGLLQKNAPHLVSNLAFLIPSYTWWGIPFYTIGLILYDLLAGRLTFGKSKPQSKSKTLVKIPTLIREKLRGSVLYHDGQFDDSRLGLNMAQTIIQKGGTAINYVKVCNFLKEKGIINGVIAKDFETKKEYKIKAKTVINATGIFVDEILQKDNPEAKDIVRPSQGVHLILDKEFLPNNYGLMIPKTKDGRVLFAVPWHHKVILGTTDVLKEASVIEPKATGKEIDFILETAGRYLTKKPTRKDIRSVFAGLRPLAAPKNEGKKTKEISRGHKIYRSKSDLITIIGGKWTTYRRMGQDVINKMEFIKKLPKRKSITSSLHLYGYKKEVDFKDLLYFYGSDIIYIKELIISNSKLDEWVSEILQIKKAQVVWACKNEMARTVEDFLARRTRALFLDAKESVRTAPIVAEIMANELGYNKEWEKSQIEKYTTLANSYFLK</sequence>
<dbReference type="Pfam" id="PF01266">
    <property type="entry name" value="DAO"/>
    <property type="match status" value="1"/>
</dbReference>
<evidence type="ECO:0000256" key="6">
    <source>
        <dbReference type="ARBA" id="ARBA00023002"/>
    </source>
</evidence>
<feature type="domain" description="Alpha-glycerophosphate oxidase C-terminal" evidence="9">
    <location>
        <begin position="366"/>
        <end position="502"/>
    </location>
</feature>
<accession>A0A3B0U7D3</accession>
<dbReference type="PANTHER" id="PTHR11985:SF35">
    <property type="entry name" value="ANAEROBIC GLYCEROL-3-PHOSPHATE DEHYDROGENASE SUBUNIT A"/>
    <property type="match status" value="1"/>
</dbReference>
<keyword evidence="7" id="KW-1133">Transmembrane helix</keyword>
<dbReference type="EMBL" id="UOER01000313">
    <property type="protein sequence ID" value="VAW24940.1"/>
    <property type="molecule type" value="Genomic_DNA"/>
</dbReference>
<dbReference type="InterPro" id="IPR036188">
    <property type="entry name" value="FAD/NAD-bd_sf"/>
</dbReference>
<dbReference type="Gene3D" id="3.50.50.60">
    <property type="entry name" value="FAD/NAD(P)-binding domain"/>
    <property type="match status" value="1"/>
</dbReference>
<dbReference type="GO" id="GO:0046168">
    <property type="term" value="P:glycerol-3-phosphate catabolic process"/>
    <property type="evidence" value="ECO:0007669"/>
    <property type="project" value="TreeGrafter"/>
</dbReference>
<dbReference type="Gene3D" id="1.10.8.870">
    <property type="entry name" value="Alpha-glycerophosphate oxidase, cap domain"/>
    <property type="match status" value="1"/>
</dbReference>
<keyword evidence="7" id="KW-0472">Membrane</keyword>
<protein>
    <submittedName>
        <fullName evidence="10">Glycerol-3-phosphate dehydrogenase</fullName>
        <ecNumber evidence="10">1.1.5.3</ecNumber>
    </submittedName>
</protein>
<proteinExistence type="inferred from homology"/>
<dbReference type="InterPro" id="IPR031656">
    <property type="entry name" value="DAO_C"/>
</dbReference>
<keyword evidence="6 10" id="KW-0560">Oxidoreductase</keyword>
<evidence type="ECO:0000313" key="10">
    <source>
        <dbReference type="EMBL" id="VAW24940.1"/>
    </source>
</evidence>
<keyword evidence="5" id="KW-0274">FAD</keyword>
<feature type="domain" description="FAD dependent oxidoreductase" evidence="8">
    <location>
        <begin position="19"/>
        <end position="341"/>
    </location>
</feature>
<organism evidence="10">
    <name type="scientific">hydrothermal vent metagenome</name>
    <dbReference type="NCBI Taxonomy" id="652676"/>
    <lineage>
        <taxon>unclassified sequences</taxon>
        <taxon>metagenomes</taxon>
        <taxon>ecological metagenomes</taxon>
    </lineage>
</organism>
<comment type="cofactor">
    <cofactor evidence="1">
        <name>FAD</name>
        <dbReference type="ChEBI" id="CHEBI:57692"/>
    </cofactor>
</comment>
<dbReference type="SUPFAM" id="SSF51905">
    <property type="entry name" value="FAD/NAD(P)-binding domain"/>
    <property type="match status" value="1"/>
</dbReference>
<dbReference type="InterPro" id="IPR038299">
    <property type="entry name" value="DAO_C_sf"/>
</dbReference>
<dbReference type="GO" id="GO:0006071">
    <property type="term" value="P:glycerol metabolic process"/>
    <property type="evidence" value="ECO:0007669"/>
    <property type="project" value="UniProtKB-KW"/>
</dbReference>